<protein>
    <submittedName>
        <fullName evidence="2 3">Poly a polymerase</fullName>
    </submittedName>
</protein>
<dbReference type="VEuPathDB" id="VectorBase:CPIJ011745"/>
<dbReference type="Proteomes" id="UP000002320">
    <property type="component" value="Unassembled WGS sequence"/>
</dbReference>
<organism>
    <name type="scientific">Culex quinquefasciatus</name>
    <name type="common">Southern house mosquito</name>
    <name type="synonym">Culex pungens</name>
    <dbReference type="NCBI Taxonomy" id="7176"/>
    <lineage>
        <taxon>Eukaryota</taxon>
        <taxon>Metazoa</taxon>
        <taxon>Ecdysozoa</taxon>
        <taxon>Arthropoda</taxon>
        <taxon>Hexapoda</taxon>
        <taxon>Insecta</taxon>
        <taxon>Pterygota</taxon>
        <taxon>Neoptera</taxon>
        <taxon>Endopterygota</taxon>
        <taxon>Diptera</taxon>
        <taxon>Nematocera</taxon>
        <taxon>Culicoidea</taxon>
        <taxon>Culicidae</taxon>
        <taxon>Culicinae</taxon>
        <taxon>Culicini</taxon>
        <taxon>Culex</taxon>
        <taxon>Culex</taxon>
    </lineage>
</organism>
<dbReference type="EMBL" id="DS232156">
    <property type="protein sequence ID" value="EDS36284.1"/>
    <property type="molecule type" value="Genomic_DNA"/>
</dbReference>
<keyword evidence="4" id="KW-1185">Reference proteome</keyword>
<name>B0WX23_CULQU</name>
<feature type="compositionally biased region" description="Basic and acidic residues" evidence="1">
    <location>
        <begin position="1"/>
        <end position="19"/>
    </location>
</feature>
<evidence type="ECO:0000313" key="3">
    <source>
        <dbReference type="EnsemblMetazoa" id="CPIJ011745-PA"/>
    </source>
</evidence>
<proteinExistence type="predicted"/>
<gene>
    <name evidence="3" type="primary">6044424</name>
    <name evidence="2" type="ORF">CpipJ_CPIJ011745</name>
</gene>
<reference evidence="2" key="1">
    <citation type="submission" date="2007-03" db="EMBL/GenBank/DDBJ databases">
        <title>Annotation of Culex pipiens quinquefasciatus.</title>
        <authorList>
            <consortium name="The Broad Institute Genome Sequencing Platform"/>
            <person name="Atkinson P.W."/>
            <person name="Hemingway J."/>
            <person name="Christensen B.M."/>
            <person name="Higgs S."/>
            <person name="Kodira C."/>
            <person name="Hannick L."/>
            <person name="Megy K."/>
            <person name="O'Leary S."/>
            <person name="Pearson M."/>
            <person name="Haas B.J."/>
            <person name="Mauceli E."/>
            <person name="Wortman J.R."/>
            <person name="Lee N.H."/>
            <person name="Guigo R."/>
            <person name="Stanke M."/>
            <person name="Alvarado L."/>
            <person name="Amedeo P."/>
            <person name="Antoine C.H."/>
            <person name="Arensburger P."/>
            <person name="Bidwell S.L."/>
            <person name="Crawford M."/>
            <person name="Camaro F."/>
            <person name="Devon K."/>
            <person name="Engels R."/>
            <person name="Hammond M."/>
            <person name="Howarth C."/>
            <person name="Koehrsen M."/>
            <person name="Lawson D."/>
            <person name="Montgomery P."/>
            <person name="Nene V."/>
            <person name="Nusbaum C."/>
            <person name="Puiu D."/>
            <person name="Romero-Severson J."/>
            <person name="Severson D.W."/>
            <person name="Shumway M."/>
            <person name="Sisk P."/>
            <person name="Stolte C."/>
            <person name="Zeng Q."/>
            <person name="Eisenstadt E."/>
            <person name="Fraser-Liggett C."/>
            <person name="Strausberg R."/>
            <person name="Galagan J."/>
            <person name="Birren B."/>
            <person name="Collins F.H."/>
        </authorList>
    </citation>
    <scope>NUCLEOTIDE SEQUENCE [LARGE SCALE GENOMIC DNA]</scope>
    <source>
        <strain evidence="2">JHB</strain>
    </source>
</reference>
<dbReference type="AlphaFoldDB" id="B0WX23"/>
<sequence>MRSHQGPRDDTRRHKDRGAARPAEAAQPVPRPEPALAGAQMRKRPAQKKLAVENLIKTEQLVLENSSGNQEILPAAGRQYCSAEDATKQSNDWHQSI</sequence>
<reference evidence="3" key="2">
    <citation type="submission" date="2020-05" db="UniProtKB">
        <authorList>
            <consortium name="EnsemblMetazoa"/>
        </authorList>
    </citation>
    <scope>IDENTIFICATION</scope>
    <source>
        <strain evidence="3">JHB</strain>
    </source>
</reference>
<evidence type="ECO:0000313" key="4">
    <source>
        <dbReference type="Proteomes" id="UP000002320"/>
    </source>
</evidence>
<dbReference type="EnsemblMetazoa" id="CPIJ011745-RA">
    <property type="protein sequence ID" value="CPIJ011745-PA"/>
    <property type="gene ID" value="CPIJ011745"/>
</dbReference>
<accession>B0WX23</accession>
<evidence type="ECO:0000313" key="2">
    <source>
        <dbReference type="EMBL" id="EDS36284.1"/>
    </source>
</evidence>
<evidence type="ECO:0000256" key="1">
    <source>
        <dbReference type="SAM" id="MobiDB-lite"/>
    </source>
</evidence>
<dbReference type="KEGG" id="cqu:CpipJ_CPIJ011745"/>
<dbReference type="HOGENOM" id="CLU_2348722_0_0_1"/>
<dbReference type="InParanoid" id="B0WX23"/>
<feature type="region of interest" description="Disordered" evidence="1">
    <location>
        <begin position="1"/>
        <end position="47"/>
    </location>
</feature>